<evidence type="ECO:0008006" key="3">
    <source>
        <dbReference type="Google" id="ProtNLM"/>
    </source>
</evidence>
<gene>
    <name evidence="1" type="ORF">AFUS01_LOCUS32835</name>
</gene>
<organism evidence="1 2">
    <name type="scientific">Allacma fusca</name>
    <dbReference type="NCBI Taxonomy" id="39272"/>
    <lineage>
        <taxon>Eukaryota</taxon>
        <taxon>Metazoa</taxon>
        <taxon>Ecdysozoa</taxon>
        <taxon>Arthropoda</taxon>
        <taxon>Hexapoda</taxon>
        <taxon>Collembola</taxon>
        <taxon>Symphypleona</taxon>
        <taxon>Sminthuridae</taxon>
        <taxon>Allacma</taxon>
    </lineage>
</organism>
<dbReference type="EMBL" id="CAJVCH010526791">
    <property type="protein sequence ID" value="CAG7822570.1"/>
    <property type="molecule type" value="Genomic_DNA"/>
</dbReference>
<name>A0A8J2PU60_9HEXA</name>
<feature type="non-terminal residue" evidence="1">
    <location>
        <position position="70"/>
    </location>
</feature>
<dbReference type="OrthoDB" id="10032537at2759"/>
<comment type="caution">
    <text evidence="1">The sequence shown here is derived from an EMBL/GenBank/DDBJ whole genome shotgun (WGS) entry which is preliminary data.</text>
</comment>
<dbReference type="AlphaFoldDB" id="A0A8J2PU60"/>
<proteinExistence type="predicted"/>
<evidence type="ECO:0000313" key="1">
    <source>
        <dbReference type="EMBL" id="CAG7822570.1"/>
    </source>
</evidence>
<protein>
    <recommendedName>
        <fullName evidence="3">C2H2-type domain-containing protein</fullName>
    </recommendedName>
</protein>
<sequence length="70" mass="8324">MWSELVPVLFGAGDSYVTEVTYKNRTSYVHMWENHCQLDMPYCCHLCDYRSSIRFQVIDHFHKAHVPSPF</sequence>
<accession>A0A8J2PU60</accession>
<evidence type="ECO:0000313" key="2">
    <source>
        <dbReference type="Proteomes" id="UP000708208"/>
    </source>
</evidence>
<dbReference type="Proteomes" id="UP000708208">
    <property type="component" value="Unassembled WGS sequence"/>
</dbReference>
<keyword evidence="2" id="KW-1185">Reference proteome</keyword>
<reference evidence="1" key="1">
    <citation type="submission" date="2021-06" db="EMBL/GenBank/DDBJ databases">
        <authorList>
            <person name="Hodson N. C."/>
            <person name="Mongue J. A."/>
            <person name="Jaron S. K."/>
        </authorList>
    </citation>
    <scope>NUCLEOTIDE SEQUENCE</scope>
</reference>